<comment type="caution">
    <text evidence="2">The sequence shown here is derived from an EMBL/GenBank/DDBJ whole genome shotgun (WGS) entry which is preliminary data.</text>
</comment>
<name>A0AA37WN48_9GAMM</name>
<dbReference type="AlphaFoldDB" id="A0AA37WN48"/>
<protein>
    <submittedName>
        <fullName evidence="2">Uncharacterized protein</fullName>
    </submittedName>
</protein>
<dbReference type="EMBL" id="BSPD01000064">
    <property type="protein sequence ID" value="GLS26960.1"/>
    <property type="molecule type" value="Genomic_DNA"/>
</dbReference>
<keyword evidence="3" id="KW-1185">Reference proteome</keyword>
<gene>
    <name evidence="2" type="ORF">GCM10007877_26790</name>
</gene>
<accession>A0AA37WN48</accession>
<proteinExistence type="predicted"/>
<feature type="coiled-coil region" evidence="1">
    <location>
        <begin position="19"/>
        <end position="93"/>
    </location>
</feature>
<evidence type="ECO:0000313" key="3">
    <source>
        <dbReference type="Proteomes" id="UP001156870"/>
    </source>
</evidence>
<organism evidence="2 3">
    <name type="scientific">Marinibactrum halimedae</name>
    <dbReference type="NCBI Taxonomy" id="1444977"/>
    <lineage>
        <taxon>Bacteria</taxon>
        <taxon>Pseudomonadati</taxon>
        <taxon>Pseudomonadota</taxon>
        <taxon>Gammaproteobacteria</taxon>
        <taxon>Cellvibrionales</taxon>
        <taxon>Cellvibrionaceae</taxon>
        <taxon>Marinibactrum</taxon>
    </lineage>
</organism>
<dbReference type="Proteomes" id="UP001156870">
    <property type="component" value="Unassembled WGS sequence"/>
</dbReference>
<reference evidence="2 3" key="1">
    <citation type="journal article" date="2014" name="Int. J. Syst. Evol. Microbiol.">
        <title>Complete genome sequence of Corynebacterium casei LMG S-19264T (=DSM 44701T), isolated from a smear-ripened cheese.</title>
        <authorList>
            <consortium name="US DOE Joint Genome Institute (JGI-PGF)"/>
            <person name="Walter F."/>
            <person name="Albersmeier A."/>
            <person name="Kalinowski J."/>
            <person name="Ruckert C."/>
        </authorList>
    </citation>
    <scope>NUCLEOTIDE SEQUENCE [LARGE SCALE GENOMIC DNA]</scope>
    <source>
        <strain evidence="2 3">NBRC 110095</strain>
    </source>
</reference>
<evidence type="ECO:0000256" key="1">
    <source>
        <dbReference type="SAM" id="Coils"/>
    </source>
</evidence>
<evidence type="ECO:0000313" key="2">
    <source>
        <dbReference type="EMBL" id="GLS26960.1"/>
    </source>
</evidence>
<sequence>MYFLLLGFAGSFYFIWSLKAQLNNSIQQLQREIESTGEVSNKKSKEFECEIGVIRKISDEKSKEFECEVEALREILNEKGKEFECEIESIRKNSDETSKEFECEIESIRKISDEKSKELECEIESIRKISDENSKEFECEIESIRKCLNEKSKEFECELAVGRVADVEQLSMMLAITTAAKYDLNQGFQMLNRTLHGHSALILVLLCDILKGVKREKGNGFHVIEIGSTREKFWTQGSSGRISAVCRAFGMTFKSVDIDPKNTENVIDIKKFYGNSLEAETMAGESFLEEYKGSLPPYIYIDAYDYDHGKHSKERQERYEVLQGGKISDEACWKMHYDCAVQFVEKCPNEGVVVFDDVFYENNEWLGKGKTAVPYMLDNGFELEARTGNTLVLRKVAQVTA</sequence>
<keyword evidence="1" id="KW-0175">Coiled coil</keyword>